<dbReference type="CDD" id="cd08977">
    <property type="entry name" value="SusD"/>
    <property type="match status" value="1"/>
</dbReference>
<evidence type="ECO:0000256" key="2">
    <source>
        <dbReference type="ARBA" id="ARBA00006275"/>
    </source>
</evidence>
<comment type="subcellular location">
    <subcellularLocation>
        <location evidence="1">Cell outer membrane</location>
    </subcellularLocation>
</comment>
<keyword evidence="5" id="KW-0998">Cell outer membrane</keyword>
<name>A0ABP9AH59_9SPHI</name>
<dbReference type="InterPro" id="IPR011990">
    <property type="entry name" value="TPR-like_helical_dom_sf"/>
</dbReference>
<evidence type="ECO:0000256" key="4">
    <source>
        <dbReference type="ARBA" id="ARBA00023136"/>
    </source>
</evidence>
<accession>A0ABP9AH59</accession>
<protein>
    <submittedName>
        <fullName evidence="8">RagB/SusD family nutrient uptake outer membrane protein</fullName>
    </submittedName>
</protein>
<dbReference type="InterPro" id="IPR033985">
    <property type="entry name" value="SusD-like_N"/>
</dbReference>
<evidence type="ECO:0000313" key="9">
    <source>
        <dbReference type="Proteomes" id="UP001501411"/>
    </source>
</evidence>
<feature type="domain" description="RagB/SusD" evidence="6">
    <location>
        <begin position="248"/>
        <end position="500"/>
    </location>
</feature>
<comment type="caution">
    <text evidence="8">The sequence shown here is derived from an EMBL/GenBank/DDBJ whole genome shotgun (WGS) entry which is preliminary data.</text>
</comment>
<dbReference type="Pfam" id="PF07980">
    <property type="entry name" value="SusD_RagB"/>
    <property type="match status" value="1"/>
</dbReference>
<proteinExistence type="inferred from homology"/>
<comment type="similarity">
    <text evidence="2">Belongs to the SusD family.</text>
</comment>
<feature type="domain" description="SusD-like N-terminal" evidence="7">
    <location>
        <begin position="8"/>
        <end position="184"/>
    </location>
</feature>
<keyword evidence="3" id="KW-0732">Signal</keyword>
<keyword evidence="9" id="KW-1185">Reference proteome</keyword>
<dbReference type="Proteomes" id="UP001501411">
    <property type="component" value="Unassembled WGS sequence"/>
</dbReference>
<dbReference type="Gene3D" id="1.25.40.390">
    <property type="match status" value="1"/>
</dbReference>
<dbReference type="Pfam" id="PF14322">
    <property type="entry name" value="SusD-like_3"/>
    <property type="match status" value="1"/>
</dbReference>
<sequence>MASCKESFIDLSPEDTQSGNTFYQTEDQFRQALAAAYQPLRDLMTNDYFTAEMRTDNTHYQYNDVDRGTANQYRENIANFTDPTNDSYTNAVYFHCYKGISRANIVIERLPLANIDEAARKDIDGQAKFLRAFNYFRLVRYFGDVPLYLKETKVAEDAFLPRSPAAEVYNQIIADASAAIEELAVPAGFPQSGAATKGSATLLLAEVYVTQKRYSEAETLLKTLPEMGYQLLANYADVFSTANKNSRESIFEVQYREGAQGGQQSNFIYQFLPRSTNTEMITGVATNNTGTGGWNTPTDDMIAAYESGDKRLDASIGIAEGTYNASNVFTISANKSVVDYTPAEGKIGVPYIKKYLNPHTTANNTDDNWPVYRYADALLLLAETLNAQGKAQEALTYLNQVRDRAFGAGKAAIQETDPERLKTIILHERRVELAFENHRWFDLLRSGKTIEILSAFGEVMKQKYSYLPPTSFQVTAFRLLYPIPQSERELNPELTQNPGY</sequence>
<keyword evidence="4" id="KW-0472">Membrane</keyword>
<evidence type="ECO:0000259" key="6">
    <source>
        <dbReference type="Pfam" id="PF07980"/>
    </source>
</evidence>
<organism evidence="8 9">
    <name type="scientific">Olivibacter ginsenosidimutans</name>
    <dbReference type="NCBI Taxonomy" id="1176537"/>
    <lineage>
        <taxon>Bacteria</taxon>
        <taxon>Pseudomonadati</taxon>
        <taxon>Bacteroidota</taxon>
        <taxon>Sphingobacteriia</taxon>
        <taxon>Sphingobacteriales</taxon>
        <taxon>Sphingobacteriaceae</taxon>
        <taxon>Olivibacter</taxon>
    </lineage>
</organism>
<evidence type="ECO:0000256" key="5">
    <source>
        <dbReference type="ARBA" id="ARBA00023237"/>
    </source>
</evidence>
<evidence type="ECO:0000259" key="7">
    <source>
        <dbReference type="Pfam" id="PF14322"/>
    </source>
</evidence>
<evidence type="ECO:0000256" key="1">
    <source>
        <dbReference type="ARBA" id="ARBA00004442"/>
    </source>
</evidence>
<evidence type="ECO:0000256" key="3">
    <source>
        <dbReference type="ARBA" id="ARBA00022729"/>
    </source>
</evidence>
<dbReference type="EMBL" id="BAABIQ010000003">
    <property type="protein sequence ID" value="GAA4780645.1"/>
    <property type="molecule type" value="Genomic_DNA"/>
</dbReference>
<evidence type="ECO:0000313" key="8">
    <source>
        <dbReference type="EMBL" id="GAA4780645.1"/>
    </source>
</evidence>
<gene>
    <name evidence="8" type="ORF">GCM10023231_04730</name>
</gene>
<reference evidence="9" key="1">
    <citation type="journal article" date="2019" name="Int. J. Syst. Evol. Microbiol.">
        <title>The Global Catalogue of Microorganisms (GCM) 10K type strain sequencing project: providing services to taxonomists for standard genome sequencing and annotation.</title>
        <authorList>
            <consortium name="The Broad Institute Genomics Platform"/>
            <consortium name="The Broad Institute Genome Sequencing Center for Infectious Disease"/>
            <person name="Wu L."/>
            <person name="Ma J."/>
        </authorList>
    </citation>
    <scope>NUCLEOTIDE SEQUENCE [LARGE SCALE GENOMIC DNA]</scope>
    <source>
        <strain evidence="9">JCM 18200</strain>
    </source>
</reference>
<dbReference type="SUPFAM" id="SSF48452">
    <property type="entry name" value="TPR-like"/>
    <property type="match status" value="1"/>
</dbReference>
<dbReference type="InterPro" id="IPR012944">
    <property type="entry name" value="SusD_RagB_dom"/>
</dbReference>